<feature type="region of interest" description="Disordered" evidence="1">
    <location>
        <begin position="1"/>
        <end position="64"/>
    </location>
</feature>
<feature type="compositionally biased region" description="Basic and acidic residues" evidence="1">
    <location>
        <begin position="8"/>
        <end position="35"/>
    </location>
</feature>
<organism evidence="3 4">
    <name type="scientific">Cardiocondyla obscurior</name>
    <dbReference type="NCBI Taxonomy" id="286306"/>
    <lineage>
        <taxon>Eukaryota</taxon>
        <taxon>Metazoa</taxon>
        <taxon>Ecdysozoa</taxon>
        <taxon>Arthropoda</taxon>
        <taxon>Hexapoda</taxon>
        <taxon>Insecta</taxon>
        <taxon>Pterygota</taxon>
        <taxon>Neoptera</taxon>
        <taxon>Endopterygota</taxon>
        <taxon>Hymenoptera</taxon>
        <taxon>Apocrita</taxon>
        <taxon>Aculeata</taxon>
        <taxon>Formicoidea</taxon>
        <taxon>Formicidae</taxon>
        <taxon>Myrmicinae</taxon>
        <taxon>Cardiocondyla</taxon>
    </lineage>
</organism>
<feature type="transmembrane region" description="Helical" evidence="2">
    <location>
        <begin position="76"/>
        <end position="93"/>
    </location>
</feature>
<comment type="caution">
    <text evidence="3">The sequence shown here is derived from an EMBL/GenBank/DDBJ whole genome shotgun (WGS) entry which is preliminary data.</text>
</comment>
<sequence length="94" mass="10660">MGVQRSGGPREAEGPGDGRDITDRGDSERGEERRATTTHATRRHRPKFRNSGAQTRPCPDRGSSNFYFTSKVDYDWTIGALNCFFFFFLLRLIG</sequence>
<dbReference type="Proteomes" id="UP001430953">
    <property type="component" value="Unassembled WGS sequence"/>
</dbReference>
<protein>
    <submittedName>
        <fullName evidence="3">Uncharacterized protein</fullName>
    </submittedName>
</protein>
<gene>
    <name evidence="3" type="ORF">PUN28_011028</name>
</gene>
<evidence type="ECO:0000256" key="1">
    <source>
        <dbReference type="SAM" id="MobiDB-lite"/>
    </source>
</evidence>
<keyword evidence="2" id="KW-0812">Transmembrane</keyword>
<name>A0AAW2FP15_9HYME</name>
<proteinExistence type="predicted"/>
<evidence type="ECO:0000313" key="3">
    <source>
        <dbReference type="EMBL" id="KAL0115867.1"/>
    </source>
</evidence>
<keyword evidence="2" id="KW-0472">Membrane</keyword>
<evidence type="ECO:0000313" key="4">
    <source>
        <dbReference type="Proteomes" id="UP001430953"/>
    </source>
</evidence>
<keyword evidence="2" id="KW-1133">Transmembrane helix</keyword>
<keyword evidence="4" id="KW-1185">Reference proteome</keyword>
<reference evidence="3 4" key="1">
    <citation type="submission" date="2023-03" db="EMBL/GenBank/DDBJ databases">
        <title>High recombination rates correlate with genetic variation in Cardiocondyla obscurior ants.</title>
        <authorList>
            <person name="Errbii M."/>
        </authorList>
    </citation>
    <scope>NUCLEOTIDE SEQUENCE [LARGE SCALE GENOMIC DNA]</scope>
    <source>
        <strain evidence="3">Alpha-2009</strain>
        <tissue evidence="3">Whole body</tissue>
    </source>
</reference>
<dbReference type="AlphaFoldDB" id="A0AAW2FP15"/>
<dbReference type="EMBL" id="JADYXP020000010">
    <property type="protein sequence ID" value="KAL0115867.1"/>
    <property type="molecule type" value="Genomic_DNA"/>
</dbReference>
<accession>A0AAW2FP15</accession>
<evidence type="ECO:0000256" key="2">
    <source>
        <dbReference type="SAM" id="Phobius"/>
    </source>
</evidence>